<dbReference type="InterPro" id="IPR000014">
    <property type="entry name" value="PAS"/>
</dbReference>
<gene>
    <name evidence="2" type="ORF">LQ318_06045</name>
</gene>
<sequence>MPGVLFVLNEQGEVIKWNAHSTDVFGLTDGEISRQPAEAFVHDDDKELIRESIANVFEEGHARVELKLYTAGDNTAIYDFIANKFQQHDQTYIVGSGVDVTKQKNLEKKCKLRCMKNTRSACKQKQVGTSLKRCLKKPPTPKCLLEGSEMRFVIANKAYREVVGQDNVIGKRVIEVNTRSPTTGIH</sequence>
<dbReference type="EMBL" id="JAJNDC010000001">
    <property type="protein sequence ID" value="MCW9712463.1"/>
    <property type="molecule type" value="Genomic_DNA"/>
</dbReference>
<evidence type="ECO:0000259" key="1">
    <source>
        <dbReference type="PROSITE" id="PS50112"/>
    </source>
</evidence>
<comment type="caution">
    <text evidence="2">The sequence shown here is derived from an EMBL/GenBank/DDBJ whole genome shotgun (WGS) entry which is preliminary data.</text>
</comment>
<keyword evidence="3" id="KW-1185">Reference proteome</keyword>
<feature type="domain" description="PAS" evidence="1">
    <location>
        <begin position="1"/>
        <end position="60"/>
    </location>
</feature>
<protein>
    <submittedName>
        <fullName evidence="2">PAS domain-containing protein</fullName>
    </submittedName>
</protein>
<accession>A0ABT3PX83</accession>
<organism evidence="2 3">
    <name type="scientific">Fodinibius salicampi</name>
    <dbReference type="NCBI Taxonomy" id="1920655"/>
    <lineage>
        <taxon>Bacteria</taxon>
        <taxon>Pseudomonadati</taxon>
        <taxon>Balneolota</taxon>
        <taxon>Balneolia</taxon>
        <taxon>Balneolales</taxon>
        <taxon>Balneolaceae</taxon>
        <taxon>Fodinibius</taxon>
    </lineage>
</organism>
<dbReference type="RefSeq" id="WP_265788431.1">
    <property type="nucleotide sequence ID" value="NZ_BAABRS010000001.1"/>
</dbReference>
<dbReference type="Gene3D" id="3.30.450.20">
    <property type="entry name" value="PAS domain"/>
    <property type="match status" value="1"/>
</dbReference>
<dbReference type="CDD" id="cd00130">
    <property type="entry name" value="PAS"/>
    <property type="match status" value="1"/>
</dbReference>
<evidence type="ECO:0000313" key="2">
    <source>
        <dbReference type="EMBL" id="MCW9712463.1"/>
    </source>
</evidence>
<dbReference type="PROSITE" id="PS50112">
    <property type="entry name" value="PAS"/>
    <property type="match status" value="1"/>
</dbReference>
<dbReference type="Proteomes" id="UP001207337">
    <property type="component" value="Unassembled WGS sequence"/>
</dbReference>
<evidence type="ECO:0000313" key="3">
    <source>
        <dbReference type="Proteomes" id="UP001207337"/>
    </source>
</evidence>
<dbReference type="NCBIfam" id="TIGR00229">
    <property type="entry name" value="sensory_box"/>
    <property type="match status" value="1"/>
</dbReference>
<proteinExistence type="predicted"/>
<dbReference type="InterPro" id="IPR035965">
    <property type="entry name" value="PAS-like_dom_sf"/>
</dbReference>
<dbReference type="SUPFAM" id="SSF55785">
    <property type="entry name" value="PYP-like sensor domain (PAS domain)"/>
    <property type="match status" value="1"/>
</dbReference>
<reference evidence="2 3" key="1">
    <citation type="submission" date="2021-11" db="EMBL/GenBank/DDBJ databases">
        <title>Aliifidinibius sp. nov., a new bacterium isolated from saline soil.</title>
        <authorList>
            <person name="Galisteo C."/>
            <person name="De La Haba R."/>
            <person name="Sanchez-Porro C."/>
            <person name="Ventosa A."/>
        </authorList>
    </citation>
    <scope>NUCLEOTIDE SEQUENCE [LARGE SCALE GENOMIC DNA]</scope>
    <source>
        <strain evidence="2 3">KACC 190600</strain>
    </source>
</reference>
<name>A0ABT3PX83_9BACT</name>
<dbReference type="Pfam" id="PF13426">
    <property type="entry name" value="PAS_9"/>
    <property type="match status" value="1"/>
</dbReference>